<dbReference type="RefSeq" id="WP_151667900.1">
    <property type="nucleotide sequence ID" value="NZ_WBVO01000009.1"/>
</dbReference>
<evidence type="ECO:0008006" key="4">
    <source>
        <dbReference type="Google" id="ProtNLM"/>
    </source>
</evidence>
<accession>A0A6N6RGQ5</accession>
<dbReference type="EMBL" id="WBVO01000009">
    <property type="protein sequence ID" value="KAB2808086.1"/>
    <property type="molecule type" value="Genomic_DNA"/>
</dbReference>
<reference evidence="2 3" key="1">
    <citation type="submission" date="2019-09" db="EMBL/GenBank/DDBJ databases">
        <title>Genomes of family Cryomorphaceae.</title>
        <authorList>
            <person name="Bowman J.P."/>
        </authorList>
    </citation>
    <scope>NUCLEOTIDE SEQUENCE [LARGE SCALE GENOMIC DNA]</scope>
    <source>
        <strain evidence="2 3">LMG 25704</strain>
    </source>
</reference>
<feature type="signal peptide" evidence="1">
    <location>
        <begin position="1"/>
        <end position="23"/>
    </location>
</feature>
<gene>
    <name evidence="2" type="ORF">F8C67_10985</name>
</gene>
<keyword evidence="3" id="KW-1185">Reference proteome</keyword>
<keyword evidence="1" id="KW-0732">Signal</keyword>
<dbReference type="Proteomes" id="UP000468650">
    <property type="component" value="Unassembled WGS sequence"/>
</dbReference>
<feature type="chain" id="PRO_5026869768" description="DUF3575 domain-containing protein" evidence="1">
    <location>
        <begin position="24"/>
        <end position="230"/>
    </location>
</feature>
<evidence type="ECO:0000313" key="2">
    <source>
        <dbReference type="EMBL" id="KAB2808086.1"/>
    </source>
</evidence>
<dbReference type="AlphaFoldDB" id="A0A6N6RGQ5"/>
<sequence length="230" mass="25799">MKCSHRFYMILFTLMIAASSLEAQNVSVNRQDKATEGTAALLTESEFPVAYKICVSDLLYGNIAFETELGLGNDYSLIAGAGLTFTPLNALSSFELPYSFPENGTGEQLGYSFKAEIKAHLLGDAIEQSSWYGSLGMTFRNYDLISQHPQLENYDGNYDMYGLRATMGTNINVNDRLLIDLYVFTEIRRILHRYANASEGNGSWRWDERTSDFNALTYGVGVSIGLIRYY</sequence>
<name>A0A6N6RGQ5_9FLAO</name>
<proteinExistence type="predicted"/>
<protein>
    <recommendedName>
        <fullName evidence="4">DUF3575 domain-containing protein</fullName>
    </recommendedName>
</protein>
<comment type="caution">
    <text evidence="2">The sequence shown here is derived from an EMBL/GenBank/DDBJ whole genome shotgun (WGS) entry which is preliminary data.</text>
</comment>
<evidence type="ECO:0000313" key="3">
    <source>
        <dbReference type="Proteomes" id="UP000468650"/>
    </source>
</evidence>
<organism evidence="2 3">
    <name type="scientific">Phaeocystidibacter luteus</name>
    <dbReference type="NCBI Taxonomy" id="911197"/>
    <lineage>
        <taxon>Bacteria</taxon>
        <taxon>Pseudomonadati</taxon>
        <taxon>Bacteroidota</taxon>
        <taxon>Flavobacteriia</taxon>
        <taxon>Flavobacteriales</taxon>
        <taxon>Phaeocystidibacteraceae</taxon>
        <taxon>Phaeocystidibacter</taxon>
    </lineage>
</organism>
<evidence type="ECO:0000256" key="1">
    <source>
        <dbReference type="SAM" id="SignalP"/>
    </source>
</evidence>